<evidence type="ECO:0000256" key="8">
    <source>
        <dbReference type="SAM" id="MobiDB-lite"/>
    </source>
</evidence>
<dbReference type="InterPro" id="IPR047545">
    <property type="entry name" value="BRcat_RBR_RNF216"/>
</dbReference>
<feature type="region of interest" description="Disordered" evidence="8">
    <location>
        <begin position="408"/>
        <end position="428"/>
    </location>
</feature>
<dbReference type="SMART" id="SM00647">
    <property type="entry name" value="IBR"/>
    <property type="match status" value="1"/>
</dbReference>
<dbReference type="CDD" id="cd20339">
    <property type="entry name" value="BRcat_RBR_RNF216"/>
    <property type="match status" value="1"/>
</dbReference>
<organism evidence="10 11">
    <name type="scientific">Owenia fusiformis</name>
    <name type="common">Polychaete worm</name>
    <dbReference type="NCBI Taxonomy" id="6347"/>
    <lineage>
        <taxon>Eukaryota</taxon>
        <taxon>Metazoa</taxon>
        <taxon>Spiralia</taxon>
        <taxon>Lophotrochozoa</taxon>
        <taxon>Annelida</taxon>
        <taxon>Polychaeta</taxon>
        <taxon>Sedentaria</taxon>
        <taxon>Canalipalpata</taxon>
        <taxon>Sabellida</taxon>
        <taxon>Oweniida</taxon>
        <taxon>Oweniidae</taxon>
        <taxon>Owenia</taxon>
    </lineage>
</organism>
<keyword evidence="7" id="KW-0862">Zinc</keyword>
<dbReference type="Pfam" id="PF26200">
    <property type="entry name" value="Rcat_RNF216"/>
    <property type="match status" value="1"/>
</dbReference>
<dbReference type="Proteomes" id="UP000749559">
    <property type="component" value="Unassembled WGS sequence"/>
</dbReference>
<dbReference type="PANTHER" id="PTHR22770">
    <property type="entry name" value="UBIQUITIN CONJUGATING ENZYME 7 INTERACTING PROTEIN-RELATED"/>
    <property type="match status" value="1"/>
</dbReference>
<evidence type="ECO:0000256" key="6">
    <source>
        <dbReference type="ARBA" id="ARBA00022786"/>
    </source>
</evidence>
<evidence type="ECO:0000313" key="11">
    <source>
        <dbReference type="Proteomes" id="UP000749559"/>
    </source>
</evidence>
<evidence type="ECO:0000259" key="9">
    <source>
        <dbReference type="PROSITE" id="PS51873"/>
    </source>
</evidence>
<feature type="region of interest" description="Disordered" evidence="8">
    <location>
        <begin position="323"/>
        <end position="354"/>
    </location>
</feature>
<dbReference type="Pfam" id="PF26112">
    <property type="entry name" value="UBA_RNF216"/>
    <property type="match status" value="1"/>
</dbReference>
<keyword evidence="5" id="KW-0863">Zinc-finger</keyword>
<proteinExistence type="predicted"/>
<keyword evidence="11" id="KW-1185">Reference proteome</keyword>
<reference evidence="10" key="1">
    <citation type="submission" date="2022-03" db="EMBL/GenBank/DDBJ databases">
        <authorList>
            <person name="Martin C."/>
        </authorList>
    </citation>
    <scope>NUCLEOTIDE SEQUENCE</scope>
</reference>
<feature type="region of interest" description="Disordered" evidence="8">
    <location>
        <begin position="98"/>
        <end position="124"/>
    </location>
</feature>
<accession>A0A8S4N1R7</accession>
<comment type="pathway">
    <text evidence="1">Protein modification; protein ubiquitination.</text>
</comment>
<dbReference type="InterPro" id="IPR047546">
    <property type="entry name" value="Rcat_RBR_RNF216"/>
</dbReference>
<keyword evidence="2" id="KW-0808">Transferase</keyword>
<keyword evidence="3" id="KW-0479">Metal-binding</keyword>
<dbReference type="InterPro" id="IPR044066">
    <property type="entry name" value="TRIAD_supradom"/>
</dbReference>
<feature type="region of interest" description="Disordered" evidence="8">
    <location>
        <begin position="60"/>
        <end position="85"/>
    </location>
</feature>
<evidence type="ECO:0000256" key="3">
    <source>
        <dbReference type="ARBA" id="ARBA00022723"/>
    </source>
</evidence>
<feature type="compositionally biased region" description="Basic and acidic residues" evidence="8">
    <location>
        <begin position="342"/>
        <end position="351"/>
    </location>
</feature>
<dbReference type="InterPro" id="IPR058758">
    <property type="entry name" value="UBA_RNF216"/>
</dbReference>
<dbReference type="SUPFAM" id="SSF57850">
    <property type="entry name" value="RING/U-box"/>
    <property type="match status" value="3"/>
</dbReference>
<sequence length="1353" mass="151839">MSDLRMIFAQIDEKYLKKSVLHSSNRQLPYSKNILLQRCIDDILDERTKNMPDETVAKLGASPNHSFVNDRQTNMGTANRKNDEDKVAAAPDLHIEADMSDDSDYSLSSQLSEDKSSNLSDDEDLIDASQVTGITPKRSKDIVSGRIIEGGVEKVRRQSDDNLERSVTTLNSTISLLETPEAIIHSPMIKPPTPKANHRTTLIKPPATFGSPMTSTPNFDQHRHNKQNSSTDFGSSRYHKPNNNKMNHSHSDSEFTRNSSPQNIVTKIPSSEPRIKASSFKPFLDKQNKVEDELPEMLGPRGTKLSPPSLHRKFSDSLYTQSGISMHNRQTPSSFISSTENPLKRSYKDIDNDSLPDLTRKRTVSISPIKPPKLTLPNKATNLQVTFSPNKSAAPDIVKPAKLNFGNVSPKKVPSPKRPILNPATFIGPQGARQKTLTKLSKRFDNISDPPFDNSAEVHTLGSCVKKSSNGQEEIKADIEPIDIGYVPGSTIDLTKARTENTIDLSIAQGPTIDLTKHTQGPTIDLTKHNPNNAIAIITEEKLEKVEKTLGHMRAGLRAIEQMIAEDEPPNAHKPILDLYPNIHSGLPKKNQSNDMNLIQSPPRNKPHTVPDQLYQVPKVVNRPIIRLPYGRPDPYIGVNIPAQPNRAPDPLLRLVNPELKKTPNNPLDRDLIPRLVIDPPEQTKETPKLHNNNKVEAILPTTEKVQQQPHATFDNEGFQHYDEEAFGSYVLPPPPPPVTIETTRDEVRKQILEMFPDVEVDFLIRLIMMRGEPPPGVEAQAFLMEWACNQLLERPYPKTKPKERVPSSATASYTASVDSVQAADVNYYSEDAVKTVLNPNARKQGLDLISNEFRKLSLMGLRQIYEAFNSHYAATRKAVIDGVEAVGYTFLKVDLRYGKSDKMNAFDVSQGYLVLVNAETKTEAPAGTTLKIRMQAGSNIFLVPIKSLKSGRPLKTMSMFDEQLLREVRFVNGAIQKEVEKNDHIVADNLNKEEYEEAGQLIECGCCYGEVPFDTMVQCYDGHLFCEECLRRYAQEAVFGQGQSKLTCMSDGCDMTFPMAQLKKTLPDKTLAKYEERCQEEAINLADMENLVRCPAPECDFAALMDEGDKVFKCQNSSCMKECCRYCKTDWKEHFGIPCNEIEKTDETKIRLKFEEQMTAAKVRSCHKCKTGITKSDGCNKMTCRCGAKMCYICRAPNIDYNHFCRHMREPGKKCAQCTACSLWTNPEEDDERAVKQIKEDAEKARKAEGYTDDKLIGAPEEPAAKKRKSNGNRVGNKALYAYIKYIDCEEESATNIWIKVMFETKKNGEWFMLAISKATTCMHVNTRIAIAHVHLLHNTTQKKQAGSKIIN</sequence>
<name>A0A8S4N1R7_OWEFU</name>
<feature type="compositionally biased region" description="Polar residues" evidence="8">
    <location>
        <begin position="256"/>
        <end position="269"/>
    </location>
</feature>
<dbReference type="InterPro" id="IPR013083">
    <property type="entry name" value="Znf_RING/FYVE/PHD"/>
</dbReference>
<feature type="domain" description="RING-type" evidence="9">
    <location>
        <begin position="1001"/>
        <end position="1220"/>
    </location>
</feature>
<feature type="compositionally biased region" description="Polar residues" evidence="8">
    <location>
        <begin position="323"/>
        <end position="341"/>
    </location>
</feature>
<feature type="region of interest" description="Disordered" evidence="8">
    <location>
        <begin position="204"/>
        <end position="288"/>
    </location>
</feature>
<evidence type="ECO:0000256" key="2">
    <source>
        <dbReference type="ARBA" id="ARBA00022679"/>
    </source>
</evidence>
<comment type="caution">
    <text evidence="10">The sequence shown here is derived from an EMBL/GenBank/DDBJ whole genome shotgun (WGS) entry which is preliminary data.</text>
</comment>
<dbReference type="GO" id="GO:0016740">
    <property type="term" value="F:transferase activity"/>
    <property type="evidence" value="ECO:0007669"/>
    <property type="project" value="UniProtKB-KW"/>
</dbReference>
<dbReference type="PROSITE" id="PS51873">
    <property type="entry name" value="TRIAD"/>
    <property type="match status" value="1"/>
</dbReference>
<protein>
    <recommendedName>
        <fullName evidence="9">RING-type domain-containing protein</fullName>
    </recommendedName>
</protein>
<feature type="compositionally biased region" description="Polar residues" evidence="8">
    <location>
        <begin position="63"/>
        <end position="79"/>
    </location>
</feature>
<dbReference type="CDD" id="cd20353">
    <property type="entry name" value="Rcat_RBR_RNF216"/>
    <property type="match status" value="1"/>
</dbReference>
<dbReference type="InterPro" id="IPR002867">
    <property type="entry name" value="IBR_dom"/>
</dbReference>
<gene>
    <name evidence="10" type="ORF">OFUS_LOCUS2059</name>
</gene>
<dbReference type="Gene3D" id="3.30.40.10">
    <property type="entry name" value="Zinc/RING finger domain, C3HC4 (zinc finger)"/>
    <property type="match status" value="1"/>
</dbReference>
<dbReference type="EMBL" id="CAIIXF020000001">
    <property type="protein sequence ID" value="CAH1774638.1"/>
    <property type="molecule type" value="Genomic_DNA"/>
</dbReference>
<dbReference type="GO" id="GO:0008270">
    <property type="term" value="F:zinc ion binding"/>
    <property type="evidence" value="ECO:0007669"/>
    <property type="project" value="UniProtKB-KW"/>
</dbReference>
<dbReference type="InterPro" id="IPR051628">
    <property type="entry name" value="LUBAC_E3_Ligases"/>
</dbReference>
<evidence type="ECO:0000256" key="4">
    <source>
        <dbReference type="ARBA" id="ARBA00022737"/>
    </source>
</evidence>
<dbReference type="OrthoDB" id="10009520at2759"/>
<evidence type="ECO:0000256" key="5">
    <source>
        <dbReference type="ARBA" id="ARBA00022771"/>
    </source>
</evidence>
<evidence type="ECO:0000256" key="7">
    <source>
        <dbReference type="ARBA" id="ARBA00022833"/>
    </source>
</evidence>
<dbReference type="Pfam" id="PF26191">
    <property type="entry name" value="RING-HC_RBR_RNF216"/>
    <property type="match status" value="1"/>
</dbReference>
<dbReference type="PANTHER" id="PTHR22770:SF47">
    <property type="entry name" value="E3 UBIQUITIN-PROTEIN LIGASE RNF216"/>
    <property type="match status" value="1"/>
</dbReference>
<dbReference type="Gene3D" id="1.20.120.1750">
    <property type="match status" value="1"/>
</dbReference>
<evidence type="ECO:0000256" key="1">
    <source>
        <dbReference type="ARBA" id="ARBA00004906"/>
    </source>
</evidence>
<keyword evidence="6" id="KW-0833">Ubl conjugation pathway</keyword>
<keyword evidence="4" id="KW-0677">Repeat</keyword>
<evidence type="ECO:0000313" key="10">
    <source>
        <dbReference type="EMBL" id="CAH1774638.1"/>
    </source>
</evidence>
<dbReference type="CDD" id="cd16630">
    <property type="entry name" value="RING-HC_RBR_RNF216"/>
    <property type="match status" value="1"/>
</dbReference>
<dbReference type="InterPro" id="IPR047544">
    <property type="entry name" value="RING-HC_RBR_RNF216"/>
</dbReference>